<accession>A0A512JA18</accession>
<evidence type="ECO:0000313" key="2">
    <source>
        <dbReference type="EMBL" id="GEP06787.1"/>
    </source>
</evidence>
<reference evidence="5" key="2">
    <citation type="journal article" date="2019" name="Int. J. Syst. Evol. Microbiol.">
        <title>The Global Catalogue of Microorganisms (GCM) 10K type strain sequencing project: providing services to taxonomists for standard genome sequencing and annotation.</title>
        <authorList>
            <consortium name="The Broad Institute Genomics Platform"/>
            <consortium name="The Broad Institute Genome Sequencing Center for Infectious Disease"/>
            <person name="Wu L."/>
            <person name="Ma J."/>
        </authorList>
    </citation>
    <scope>NUCLEOTIDE SEQUENCE [LARGE SCALE GENOMIC DNA]</scope>
    <source>
        <strain evidence="5">NBRC 107715</strain>
    </source>
</reference>
<keyword evidence="1" id="KW-1133">Transmembrane helix</keyword>
<feature type="transmembrane region" description="Helical" evidence="1">
    <location>
        <begin position="20"/>
        <end position="38"/>
    </location>
</feature>
<sequence>MSLIEELLATPRNMSTMSKYTAVSGVMYLAAGALLIAWPGATQALFRERAFVGDEQGLVRVIGMAVAVIGWLYLFGGRSGARQIVAATVVNRLTFVPAVLLALAASGVFPHLLVTFAILDAALAVGTWALMARRTVSP</sequence>
<dbReference type="Proteomes" id="UP000321960">
    <property type="component" value="Unassembled WGS sequence"/>
</dbReference>
<evidence type="ECO:0000313" key="4">
    <source>
        <dbReference type="Proteomes" id="UP000321960"/>
    </source>
</evidence>
<dbReference type="Proteomes" id="UP001156856">
    <property type="component" value="Unassembled WGS sequence"/>
</dbReference>
<evidence type="ECO:0000313" key="3">
    <source>
        <dbReference type="EMBL" id="GLS67091.1"/>
    </source>
</evidence>
<keyword evidence="1" id="KW-0812">Transmembrane</keyword>
<evidence type="ECO:0000256" key="1">
    <source>
        <dbReference type="SAM" id="Phobius"/>
    </source>
</evidence>
<gene>
    <name evidence="3" type="ORF">GCM10007888_54740</name>
    <name evidence="2" type="ORF">MOX02_48250</name>
</gene>
<comment type="caution">
    <text evidence="2">The sequence shown here is derived from an EMBL/GenBank/DDBJ whole genome shotgun (WGS) entry which is preliminary data.</text>
</comment>
<name>A0A512JA18_9HYPH</name>
<protein>
    <submittedName>
        <fullName evidence="2">Uncharacterized protein</fullName>
    </submittedName>
</protein>
<dbReference type="RefSeq" id="WP_238179773.1">
    <property type="nucleotide sequence ID" value="NZ_BJZU01000122.1"/>
</dbReference>
<dbReference type="AlphaFoldDB" id="A0A512JA18"/>
<dbReference type="EMBL" id="BSPK01000111">
    <property type="protein sequence ID" value="GLS67091.1"/>
    <property type="molecule type" value="Genomic_DNA"/>
</dbReference>
<reference evidence="3" key="1">
    <citation type="journal article" date="2014" name="Int. J. Syst. Evol. Microbiol.">
        <title>Complete genome of a new Firmicutes species belonging to the dominant human colonic microbiota ('Ruminococcus bicirculans') reveals two chromosomes and a selective capacity to utilize plant glucans.</title>
        <authorList>
            <consortium name="NISC Comparative Sequencing Program"/>
            <person name="Wegmann U."/>
            <person name="Louis P."/>
            <person name="Goesmann A."/>
            <person name="Henrissat B."/>
            <person name="Duncan S.H."/>
            <person name="Flint H.J."/>
        </authorList>
    </citation>
    <scope>NUCLEOTIDE SEQUENCE</scope>
    <source>
        <strain evidence="3">NBRC 107715</strain>
    </source>
</reference>
<feature type="transmembrane region" description="Helical" evidence="1">
    <location>
        <begin position="58"/>
        <end position="77"/>
    </location>
</feature>
<reference evidence="3" key="4">
    <citation type="submission" date="2023-01" db="EMBL/GenBank/DDBJ databases">
        <title>Draft genome sequence of Methylobacterium oxalidis strain NBRC 107715.</title>
        <authorList>
            <person name="Sun Q."/>
            <person name="Mori K."/>
        </authorList>
    </citation>
    <scope>NUCLEOTIDE SEQUENCE</scope>
    <source>
        <strain evidence="3">NBRC 107715</strain>
    </source>
</reference>
<keyword evidence="5" id="KW-1185">Reference proteome</keyword>
<dbReference type="EMBL" id="BJZU01000122">
    <property type="protein sequence ID" value="GEP06787.1"/>
    <property type="molecule type" value="Genomic_DNA"/>
</dbReference>
<evidence type="ECO:0000313" key="5">
    <source>
        <dbReference type="Proteomes" id="UP001156856"/>
    </source>
</evidence>
<proteinExistence type="predicted"/>
<feature type="transmembrane region" description="Helical" evidence="1">
    <location>
        <begin position="111"/>
        <end position="131"/>
    </location>
</feature>
<organism evidence="2 4">
    <name type="scientific">Methylobacterium oxalidis</name>
    <dbReference type="NCBI Taxonomy" id="944322"/>
    <lineage>
        <taxon>Bacteria</taxon>
        <taxon>Pseudomonadati</taxon>
        <taxon>Pseudomonadota</taxon>
        <taxon>Alphaproteobacteria</taxon>
        <taxon>Hyphomicrobiales</taxon>
        <taxon>Methylobacteriaceae</taxon>
        <taxon>Methylobacterium</taxon>
    </lineage>
</organism>
<reference evidence="2 4" key="3">
    <citation type="submission" date="2019-07" db="EMBL/GenBank/DDBJ databases">
        <title>Whole genome shotgun sequence of Methylobacterium oxalidis NBRC 107715.</title>
        <authorList>
            <person name="Hosoyama A."/>
            <person name="Uohara A."/>
            <person name="Ohji S."/>
            <person name="Ichikawa N."/>
        </authorList>
    </citation>
    <scope>NUCLEOTIDE SEQUENCE [LARGE SCALE GENOMIC DNA]</scope>
    <source>
        <strain evidence="2 4">NBRC 107715</strain>
    </source>
</reference>
<feature type="transmembrane region" description="Helical" evidence="1">
    <location>
        <begin position="84"/>
        <end position="105"/>
    </location>
</feature>
<keyword evidence="1" id="KW-0472">Membrane</keyword>